<dbReference type="PROSITE" id="PS01048">
    <property type="entry name" value="RIBOSOMAL_S6"/>
    <property type="match status" value="1"/>
</dbReference>
<evidence type="ECO:0000256" key="9">
    <source>
        <dbReference type="SAM" id="MobiDB-lite"/>
    </source>
</evidence>
<protein>
    <recommendedName>
        <fullName evidence="7 8">Small ribosomal subunit protein bS6</fullName>
    </recommendedName>
</protein>
<keyword evidence="3 8" id="KW-0694">RNA-binding</keyword>
<name>A0A520LM16_9GAMM</name>
<dbReference type="SUPFAM" id="SSF54995">
    <property type="entry name" value="Ribosomal protein S6"/>
    <property type="match status" value="1"/>
</dbReference>
<comment type="caution">
    <text evidence="10">The sequence shown here is derived from an EMBL/GenBank/DDBJ whole genome shotgun (WGS) entry which is preliminary data.</text>
</comment>
<dbReference type="CDD" id="cd00473">
    <property type="entry name" value="bS6"/>
    <property type="match status" value="1"/>
</dbReference>
<feature type="compositionally biased region" description="Basic and acidic residues" evidence="9">
    <location>
        <begin position="96"/>
        <end position="119"/>
    </location>
</feature>
<evidence type="ECO:0000256" key="1">
    <source>
        <dbReference type="ARBA" id="ARBA00009512"/>
    </source>
</evidence>
<dbReference type="GO" id="GO:0006412">
    <property type="term" value="P:translation"/>
    <property type="evidence" value="ECO:0007669"/>
    <property type="project" value="UniProtKB-UniRule"/>
</dbReference>
<dbReference type="InterPro" id="IPR020814">
    <property type="entry name" value="Ribosomal_S6_plastid/chlpt"/>
</dbReference>
<keyword evidence="4 8" id="KW-0689">Ribosomal protein</keyword>
<comment type="similarity">
    <text evidence="1 8">Belongs to the bacterial ribosomal protein bS6 family.</text>
</comment>
<dbReference type="InterPro" id="IPR020815">
    <property type="entry name" value="Ribosomal_bS6_CS"/>
</dbReference>
<evidence type="ECO:0000256" key="3">
    <source>
        <dbReference type="ARBA" id="ARBA00022884"/>
    </source>
</evidence>
<evidence type="ECO:0000256" key="8">
    <source>
        <dbReference type="HAMAP-Rule" id="MF_00360"/>
    </source>
</evidence>
<evidence type="ECO:0000256" key="6">
    <source>
        <dbReference type="ARBA" id="ARBA00035104"/>
    </source>
</evidence>
<dbReference type="AlphaFoldDB" id="A0A520LM16"/>
<evidence type="ECO:0000256" key="2">
    <source>
        <dbReference type="ARBA" id="ARBA00022730"/>
    </source>
</evidence>
<dbReference type="GO" id="GO:0003735">
    <property type="term" value="F:structural constituent of ribosome"/>
    <property type="evidence" value="ECO:0007669"/>
    <property type="project" value="InterPro"/>
</dbReference>
<evidence type="ECO:0000313" key="11">
    <source>
        <dbReference type="Proteomes" id="UP000318148"/>
    </source>
</evidence>
<evidence type="ECO:0000313" key="10">
    <source>
        <dbReference type="EMBL" id="RZO06788.1"/>
    </source>
</evidence>
<dbReference type="GO" id="GO:0022627">
    <property type="term" value="C:cytosolic small ribosomal subunit"/>
    <property type="evidence" value="ECO:0007669"/>
    <property type="project" value="TreeGrafter"/>
</dbReference>
<keyword evidence="2 8" id="KW-0699">rRNA-binding</keyword>
<dbReference type="PANTHER" id="PTHR21011">
    <property type="entry name" value="MITOCHONDRIAL 28S RIBOSOMAL PROTEIN S6"/>
    <property type="match status" value="1"/>
</dbReference>
<evidence type="ECO:0000256" key="7">
    <source>
        <dbReference type="ARBA" id="ARBA00035294"/>
    </source>
</evidence>
<dbReference type="Gene3D" id="3.30.70.60">
    <property type="match status" value="1"/>
</dbReference>
<dbReference type="NCBIfam" id="TIGR00166">
    <property type="entry name" value="S6"/>
    <property type="match status" value="1"/>
</dbReference>
<keyword evidence="5 8" id="KW-0687">Ribonucleoprotein</keyword>
<evidence type="ECO:0000256" key="4">
    <source>
        <dbReference type="ARBA" id="ARBA00022980"/>
    </source>
</evidence>
<dbReference type="PANTHER" id="PTHR21011:SF1">
    <property type="entry name" value="SMALL RIBOSOMAL SUBUNIT PROTEIN BS6M"/>
    <property type="match status" value="1"/>
</dbReference>
<organism evidence="10 11">
    <name type="scientific">SAR92 clade bacterium</name>
    <dbReference type="NCBI Taxonomy" id="2315479"/>
    <lineage>
        <taxon>Bacteria</taxon>
        <taxon>Pseudomonadati</taxon>
        <taxon>Pseudomonadota</taxon>
        <taxon>Gammaproteobacteria</taxon>
        <taxon>Cellvibrionales</taxon>
        <taxon>Porticoccaceae</taxon>
        <taxon>SAR92 clade</taxon>
    </lineage>
</organism>
<dbReference type="InterPro" id="IPR000529">
    <property type="entry name" value="Ribosomal_bS6"/>
</dbReference>
<feature type="compositionally biased region" description="Polar residues" evidence="9">
    <location>
        <begin position="120"/>
        <end position="133"/>
    </location>
</feature>
<comment type="function">
    <text evidence="6 8">Binds together with bS18 to 16S ribosomal RNA.</text>
</comment>
<dbReference type="Proteomes" id="UP000318148">
    <property type="component" value="Unassembled WGS sequence"/>
</dbReference>
<gene>
    <name evidence="8" type="primary">rpsF</name>
    <name evidence="10" type="ORF">EVB02_02220</name>
</gene>
<reference evidence="10 11" key="1">
    <citation type="submission" date="2019-02" db="EMBL/GenBank/DDBJ databases">
        <title>Prokaryotic population dynamics and viral predation in marine succession experiment using metagenomics: the confinement effect.</title>
        <authorList>
            <person name="Haro-Moreno J.M."/>
            <person name="Rodriguez-Valera F."/>
            <person name="Lopez-Perez M."/>
        </authorList>
    </citation>
    <scope>NUCLEOTIDE SEQUENCE [LARGE SCALE GENOMIC DNA]</scope>
    <source>
        <strain evidence="10">MED-G169</strain>
    </source>
</reference>
<sequence>MRHYEVVFLVHPDQSEQVPNMIERYSQIISKSKGIIHRTEDWGRRHLAYPINKVHKAHYALLNIECDQNCLSELNELFRYNDAVIRSMVIKRKKAITEESSIMKDERKDKAEKEAREARPSQNSSLSEASQPETVKDTSETVAEVQDETKVDEDTSIETEE</sequence>
<evidence type="ECO:0000256" key="5">
    <source>
        <dbReference type="ARBA" id="ARBA00023274"/>
    </source>
</evidence>
<dbReference type="GO" id="GO:0070181">
    <property type="term" value="F:small ribosomal subunit rRNA binding"/>
    <property type="evidence" value="ECO:0007669"/>
    <property type="project" value="TreeGrafter"/>
</dbReference>
<feature type="region of interest" description="Disordered" evidence="9">
    <location>
        <begin position="96"/>
        <end position="161"/>
    </location>
</feature>
<proteinExistence type="inferred from homology"/>
<accession>A0A520LM16</accession>
<dbReference type="Pfam" id="PF01250">
    <property type="entry name" value="Ribosomal_S6"/>
    <property type="match status" value="1"/>
</dbReference>
<dbReference type="InterPro" id="IPR014717">
    <property type="entry name" value="Transl_elong_EF1B/ribsomal_bS6"/>
</dbReference>
<dbReference type="InterPro" id="IPR035980">
    <property type="entry name" value="Ribosomal_bS6_sf"/>
</dbReference>
<dbReference type="HAMAP" id="MF_00360">
    <property type="entry name" value="Ribosomal_bS6"/>
    <property type="match status" value="1"/>
</dbReference>
<dbReference type="EMBL" id="SHBO01000020">
    <property type="protein sequence ID" value="RZO06788.1"/>
    <property type="molecule type" value="Genomic_DNA"/>
</dbReference>